<proteinExistence type="predicted"/>
<keyword evidence="2" id="KW-0732">Signal</keyword>
<feature type="compositionally biased region" description="Low complexity" evidence="1">
    <location>
        <begin position="42"/>
        <end position="56"/>
    </location>
</feature>
<dbReference type="Proteomes" id="UP000183832">
    <property type="component" value="Unassembled WGS sequence"/>
</dbReference>
<evidence type="ECO:0000256" key="2">
    <source>
        <dbReference type="SAM" id="SignalP"/>
    </source>
</evidence>
<sequence length="125" mass="13508">MKSLIFVTVLVALSLKFETFVKADNDSGLLTSTVIFSKFDDNGSSNESDGTTGTDTTTEESTTEVAETKTQSPTESTRTDATTERTTREVTKTTEPSPTESTGTPFTDDELGSDEKLNQKAHINI</sequence>
<feature type="compositionally biased region" description="Low complexity" evidence="1">
    <location>
        <begin position="93"/>
        <end position="106"/>
    </location>
</feature>
<evidence type="ECO:0000313" key="3">
    <source>
        <dbReference type="EMBL" id="CRK95826.1"/>
    </source>
</evidence>
<organism evidence="3 4">
    <name type="scientific">Clunio marinus</name>
    <dbReference type="NCBI Taxonomy" id="568069"/>
    <lineage>
        <taxon>Eukaryota</taxon>
        <taxon>Metazoa</taxon>
        <taxon>Ecdysozoa</taxon>
        <taxon>Arthropoda</taxon>
        <taxon>Hexapoda</taxon>
        <taxon>Insecta</taxon>
        <taxon>Pterygota</taxon>
        <taxon>Neoptera</taxon>
        <taxon>Endopterygota</taxon>
        <taxon>Diptera</taxon>
        <taxon>Nematocera</taxon>
        <taxon>Chironomoidea</taxon>
        <taxon>Chironomidae</taxon>
        <taxon>Clunio</taxon>
    </lineage>
</organism>
<accession>A0A1J1I7W2</accession>
<evidence type="ECO:0000256" key="1">
    <source>
        <dbReference type="SAM" id="MobiDB-lite"/>
    </source>
</evidence>
<dbReference type="AlphaFoldDB" id="A0A1J1I7W2"/>
<gene>
    <name evidence="3" type="ORF">CLUMA_CG009278</name>
</gene>
<feature type="chain" id="PRO_5012565862" evidence="2">
    <location>
        <begin position="24"/>
        <end position="125"/>
    </location>
</feature>
<evidence type="ECO:0000313" key="4">
    <source>
        <dbReference type="Proteomes" id="UP000183832"/>
    </source>
</evidence>
<dbReference type="EMBL" id="CVRI01000043">
    <property type="protein sequence ID" value="CRK95826.1"/>
    <property type="molecule type" value="Genomic_DNA"/>
</dbReference>
<reference evidence="3 4" key="1">
    <citation type="submission" date="2015-04" db="EMBL/GenBank/DDBJ databases">
        <authorList>
            <person name="Syromyatnikov M.Y."/>
            <person name="Popov V.N."/>
        </authorList>
    </citation>
    <scope>NUCLEOTIDE SEQUENCE [LARGE SCALE GENOMIC DNA]</scope>
</reference>
<protein>
    <submittedName>
        <fullName evidence="3">CLUMA_CG009278, isoform A</fullName>
    </submittedName>
</protein>
<keyword evidence="4" id="KW-1185">Reference proteome</keyword>
<name>A0A1J1I7W2_9DIPT</name>
<feature type="signal peptide" evidence="2">
    <location>
        <begin position="1"/>
        <end position="23"/>
    </location>
</feature>
<feature type="region of interest" description="Disordered" evidence="1">
    <location>
        <begin position="38"/>
        <end position="125"/>
    </location>
</feature>
<feature type="compositionally biased region" description="Basic and acidic residues" evidence="1">
    <location>
        <begin position="77"/>
        <end position="92"/>
    </location>
</feature>